<proteinExistence type="predicted"/>
<organism evidence="2">
    <name type="scientific">Spongospora subterranea</name>
    <dbReference type="NCBI Taxonomy" id="70186"/>
    <lineage>
        <taxon>Eukaryota</taxon>
        <taxon>Sar</taxon>
        <taxon>Rhizaria</taxon>
        <taxon>Endomyxa</taxon>
        <taxon>Phytomyxea</taxon>
        <taxon>Plasmodiophorida</taxon>
        <taxon>Plasmodiophoridae</taxon>
        <taxon>Spongospora</taxon>
    </lineage>
</organism>
<accession>A0A0H5QF48</accession>
<dbReference type="PANTHER" id="PTHR20946">
    <property type="entry name" value="SANT AND BTB DOMAIN REGULATOR OF CLASS SWITCH RECOMBINATION"/>
    <property type="match status" value="1"/>
</dbReference>
<evidence type="ECO:0000256" key="1">
    <source>
        <dbReference type="SAM" id="MobiDB-lite"/>
    </source>
</evidence>
<feature type="non-terminal residue" evidence="2">
    <location>
        <position position="289"/>
    </location>
</feature>
<feature type="region of interest" description="Disordered" evidence="1">
    <location>
        <begin position="232"/>
        <end position="261"/>
    </location>
</feature>
<protein>
    <submittedName>
        <fullName evidence="2">Uncharacterized protein</fullName>
    </submittedName>
</protein>
<reference evidence="2" key="1">
    <citation type="submission" date="2015-04" db="EMBL/GenBank/DDBJ databases">
        <title>The genome sequence of the plant pathogenic Rhizarian Plasmodiophora brassicae reveals insights in its biotrophic life cycle and the origin of chitin synthesis.</title>
        <authorList>
            <person name="Schwelm A."/>
            <person name="Fogelqvist J."/>
            <person name="Knaust A."/>
            <person name="Julke S."/>
            <person name="Lilja T."/>
            <person name="Dhandapani V."/>
            <person name="Bonilla-Rosso G."/>
            <person name="Karlsson M."/>
            <person name="Shevchenko A."/>
            <person name="Choi S.R."/>
            <person name="Kim H.G."/>
            <person name="Park J.Y."/>
            <person name="Lim Y.P."/>
            <person name="Ludwig-Muller J."/>
            <person name="Dixelius C."/>
        </authorList>
    </citation>
    <scope>NUCLEOTIDE SEQUENCE</scope>
    <source>
        <tissue evidence="2">Potato root galls</tissue>
    </source>
</reference>
<dbReference type="AlphaFoldDB" id="A0A0H5QF48"/>
<dbReference type="PANTHER" id="PTHR20946:SF0">
    <property type="entry name" value="SANT AND BTB DOMAIN REGULATOR OF CLASS SWITCH RECOMBINATION"/>
    <property type="match status" value="1"/>
</dbReference>
<sequence length="289" mass="31775">GNAISICSSCGILFTTRQSEHICRMANLHIDYGGEMIYRHETSNQVVWDLHLCLAALKAEGQSWMDIFWQFWGVVTDLACCKCGIRFRICDFGHCLYHGCEPIFIDGSDTGRYQCCQLSVLRFDPLARPGGCRAANHIVDTNNNDRIKLEMMLERRDTVLTPFTTNNSDIAKLSRLGLTSPQVALSRFASRANTVNGIADVQYQDLTIRSMSEWTNGMNDVGIDDMGNTIDADGVALSDNSSDDGESDTLEMLGSGSETDDDIMSASGIGQGKQGLPSTIVKKTNITFN</sequence>
<feature type="non-terminal residue" evidence="2">
    <location>
        <position position="1"/>
    </location>
</feature>
<dbReference type="EMBL" id="HACM01000123">
    <property type="protein sequence ID" value="CRZ00565.1"/>
    <property type="molecule type" value="Transcribed_RNA"/>
</dbReference>
<dbReference type="InterPro" id="IPR045902">
    <property type="entry name" value="SANBR-like"/>
</dbReference>
<evidence type="ECO:0000313" key="2">
    <source>
        <dbReference type="EMBL" id="CRZ00565.1"/>
    </source>
</evidence>
<name>A0A0H5QF48_9EUKA</name>